<dbReference type="SUPFAM" id="SSF51556">
    <property type="entry name" value="Metallo-dependent hydrolases"/>
    <property type="match status" value="1"/>
</dbReference>
<evidence type="ECO:0000256" key="1">
    <source>
        <dbReference type="ARBA" id="ARBA00038310"/>
    </source>
</evidence>
<feature type="domain" description="Amidohydrolase-related" evidence="2">
    <location>
        <begin position="11"/>
        <end position="285"/>
    </location>
</feature>
<name>A0ABU8EQ85_9GAMM</name>
<dbReference type="Proteomes" id="UP001382455">
    <property type="component" value="Unassembled WGS sequence"/>
</dbReference>
<evidence type="ECO:0000313" key="3">
    <source>
        <dbReference type="EMBL" id="MEI4549122.1"/>
    </source>
</evidence>
<keyword evidence="4" id="KW-1185">Reference proteome</keyword>
<dbReference type="InterPro" id="IPR052350">
    <property type="entry name" value="Metallo-dep_Lactonases"/>
</dbReference>
<evidence type="ECO:0000313" key="4">
    <source>
        <dbReference type="Proteomes" id="UP001382455"/>
    </source>
</evidence>
<dbReference type="InterPro" id="IPR006680">
    <property type="entry name" value="Amidohydro-rel"/>
</dbReference>
<comment type="caution">
    <text evidence="3">The sequence shown here is derived from an EMBL/GenBank/DDBJ whole genome shotgun (WGS) entry which is preliminary data.</text>
</comment>
<dbReference type="EMBL" id="JBAWKS010000001">
    <property type="protein sequence ID" value="MEI4549122.1"/>
    <property type="molecule type" value="Genomic_DNA"/>
</dbReference>
<dbReference type="InterPro" id="IPR032466">
    <property type="entry name" value="Metal_Hydrolase"/>
</dbReference>
<proteinExistence type="inferred from homology"/>
<dbReference type="RefSeq" id="WP_336434788.1">
    <property type="nucleotide sequence ID" value="NZ_JBAWKS010000001.1"/>
</dbReference>
<dbReference type="PANTHER" id="PTHR43569">
    <property type="entry name" value="AMIDOHYDROLASE"/>
    <property type="match status" value="1"/>
</dbReference>
<dbReference type="Pfam" id="PF04909">
    <property type="entry name" value="Amidohydro_2"/>
    <property type="match status" value="1"/>
</dbReference>
<accession>A0ABU8EQ85</accession>
<gene>
    <name evidence="3" type="ORF">WAE96_05305</name>
</gene>
<dbReference type="Gene3D" id="3.20.20.140">
    <property type="entry name" value="Metal-dependent hydrolases"/>
    <property type="match status" value="1"/>
</dbReference>
<dbReference type="PANTHER" id="PTHR43569:SF2">
    <property type="entry name" value="AMIDOHYDROLASE-RELATED DOMAIN-CONTAINING PROTEIN"/>
    <property type="match status" value="1"/>
</dbReference>
<reference evidence="3 4" key="1">
    <citation type="submission" date="2023-12" db="EMBL/GenBank/DDBJ databases">
        <title>Friends and Foes: Symbiotic and Algicidal bacterial influence on Karenia brevis blooms.</title>
        <authorList>
            <person name="Fei C."/>
            <person name="Mohamed A.R."/>
            <person name="Booker A."/>
            <person name="Arshad M."/>
            <person name="Klass S."/>
            <person name="Ahn S."/>
            <person name="Gilbert P.M."/>
            <person name="Heil C.A."/>
            <person name="Martinez J.M."/>
            <person name="Amin S.A."/>
        </authorList>
    </citation>
    <scope>NUCLEOTIDE SEQUENCE [LARGE SCALE GENOMIC DNA]</scope>
    <source>
        <strain evidence="3 4">CE15</strain>
    </source>
</reference>
<evidence type="ECO:0000259" key="2">
    <source>
        <dbReference type="Pfam" id="PF04909"/>
    </source>
</evidence>
<comment type="similarity">
    <text evidence="1">Belongs to the metallo-dependent hydrolases superfamily.</text>
</comment>
<protein>
    <submittedName>
        <fullName evidence="3">Amidohydrolase family protein</fullName>
    </submittedName>
</protein>
<organism evidence="3 4">
    <name type="scientific">Pseudoalteromonas spongiae</name>
    <dbReference type="NCBI Taxonomy" id="298657"/>
    <lineage>
        <taxon>Bacteria</taxon>
        <taxon>Pseudomonadati</taxon>
        <taxon>Pseudomonadota</taxon>
        <taxon>Gammaproteobacteria</taxon>
        <taxon>Alteromonadales</taxon>
        <taxon>Pseudoalteromonadaceae</taxon>
        <taxon>Pseudoalteromonas</taxon>
    </lineage>
</organism>
<sequence length="288" mass="33339">MDTQRNNAIFDPHLHLFDLDEGDYFWLKNALPPWPKISLIQRNFTPADLKLPVHFQLDGYAHIEAGFNNAHPAAEIAFLEQKYKRAHCAISYAQIDQDPHTFKEQIQDFLRYATFVGIRDISEGANAERLLKPEVVSNFALLESHQLIFEAQFELHQRSITNRLCDLAKAYPTLNIVLNHAGLVTPESFDDWHTAIKELARFDNIAIKYSGFEMIDLPLNDPFRKTVLTTLVTHFGENRVMFASNFPICLMTSSYASLWQQYYDLCPNKALWQKLSFANAKRIYQIQK</sequence>